<accession>A0AAN4F045</accession>
<protein>
    <submittedName>
        <fullName evidence="1">DUF2163 domain-containing protein</fullName>
    </submittedName>
</protein>
<dbReference type="Proteomes" id="UP001169574">
    <property type="component" value="Unassembled WGS sequence"/>
</dbReference>
<dbReference type="AlphaFoldDB" id="A0AAN4F045"/>
<evidence type="ECO:0000313" key="2">
    <source>
        <dbReference type="Proteomes" id="UP001169574"/>
    </source>
</evidence>
<proteinExistence type="predicted"/>
<organism evidence="1 2">
    <name type="scientific">Citrobacter freundii</name>
    <dbReference type="NCBI Taxonomy" id="546"/>
    <lineage>
        <taxon>Bacteria</taxon>
        <taxon>Pseudomonadati</taxon>
        <taxon>Pseudomonadota</taxon>
        <taxon>Gammaproteobacteria</taxon>
        <taxon>Enterobacterales</taxon>
        <taxon>Enterobacteriaceae</taxon>
        <taxon>Citrobacter</taxon>
        <taxon>Citrobacter freundii complex</taxon>
    </lineage>
</organism>
<sequence>MNPSIFTNPDLLAYYNLVRGTNKTVLTMMDVLSIGVHVRSFDVIPVHVPPFYWTDGLNPITFGGTQYTPFPDLITDSMPVFSEEKQIVNTAITFKVSNVNSSVRALSLGGALKGAKVNIYMVILNPANGDVLDYWRMYSGFIDFIEATTNPISTTNDLTVTVNSVYKKLDLQTRTLAANAVYQSYYPGDQMMSLLGVVNSGQTWRYK</sequence>
<gene>
    <name evidence="1" type="ORF">P7U51_002527</name>
</gene>
<reference evidence="1" key="1">
    <citation type="submission" date="2024-02" db="EMBL/GenBank/DDBJ databases">
        <authorList>
            <consortium name="Clinical and Environmental Microbiology Branch: Whole genome sequencing antimicrobial resistance pathogens in the healthcare setting"/>
        </authorList>
    </citation>
    <scope>NUCLEOTIDE SEQUENCE</scope>
    <source>
        <strain evidence="1">Whole organism</strain>
    </source>
</reference>
<dbReference type="RefSeq" id="WP_128295855.1">
    <property type="nucleotide sequence ID" value="NZ_QKOR01000057.1"/>
</dbReference>
<evidence type="ECO:0000313" key="1">
    <source>
        <dbReference type="EMBL" id="EMM7458015.1"/>
    </source>
</evidence>
<comment type="caution">
    <text evidence="1">The sequence shown here is derived from an EMBL/GenBank/DDBJ whole genome shotgun (WGS) entry which is preliminary data.</text>
</comment>
<dbReference type="EMBL" id="ABLGCN030000004">
    <property type="protein sequence ID" value="EMM7458015.1"/>
    <property type="molecule type" value="Genomic_DNA"/>
</dbReference>
<name>A0AAN4F045_CITFR</name>